<comment type="cofactor">
    <cofactor evidence="1">
        <name>pyridoxal 5'-phosphate</name>
        <dbReference type="ChEBI" id="CHEBI:597326"/>
    </cofactor>
</comment>
<dbReference type="InterPro" id="IPR015422">
    <property type="entry name" value="PyrdxlP-dep_Trfase_small"/>
</dbReference>
<comment type="similarity">
    <text evidence="5">Belongs to the class-II pyridoxal-phosphate-dependent aminotransferase family. MalY/PatB cystathionine beta-lyase subfamily.</text>
</comment>
<dbReference type="Pfam" id="PF00155">
    <property type="entry name" value="Aminotran_1_2"/>
    <property type="match status" value="1"/>
</dbReference>
<dbReference type="Gene3D" id="3.90.1150.10">
    <property type="entry name" value="Aspartate Aminotransferase, domain 1"/>
    <property type="match status" value="1"/>
</dbReference>
<dbReference type="HOGENOM" id="CLU_017584_15_0_14"/>
<evidence type="ECO:0000313" key="7">
    <source>
        <dbReference type="EMBL" id="AHI52683.1"/>
    </source>
</evidence>
<dbReference type="Proteomes" id="UP000019267">
    <property type="component" value="Chromosome"/>
</dbReference>
<dbReference type="SUPFAM" id="SSF53383">
    <property type="entry name" value="PLP-dependent transferases"/>
    <property type="match status" value="1"/>
</dbReference>
<dbReference type="RefSeq" id="WP_025362924.1">
    <property type="nucleotide sequence ID" value="NZ_CP006681.1"/>
</dbReference>
<organism evidence="7 8">
    <name type="scientific">Spiroplasma culicicola AES-1</name>
    <dbReference type="NCBI Taxonomy" id="1276246"/>
    <lineage>
        <taxon>Bacteria</taxon>
        <taxon>Bacillati</taxon>
        <taxon>Mycoplasmatota</taxon>
        <taxon>Mollicutes</taxon>
        <taxon>Entomoplasmatales</taxon>
        <taxon>Spiroplasmataceae</taxon>
        <taxon>Spiroplasma</taxon>
    </lineage>
</organism>
<dbReference type="OrthoDB" id="9802872at2"/>
<dbReference type="EC" id="4.4.1.13" evidence="2"/>
<evidence type="ECO:0000313" key="8">
    <source>
        <dbReference type="Proteomes" id="UP000019267"/>
    </source>
</evidence>
<feature type="domain" description="Aminotransferase class I/classII large" evidence="6">
    <location>
        <begin position="60"/>
        <end position="385"/>
    </location>
</feature>
<sequence>MKNIQERIECSQVRWNNKSCQEKFGIHDKDCLCLWIADSDLPLSDEINKYLVERTKHPYYGYNTLDQNFIDSFLKYHKEVRGQDIDLKDVFFTPGTVFSFSNVLQAISQENDGVLMNTPIYAPLYNVSSLLKREINIVRLQNIDERFYFDFQQIEKAFKEKNIKVFVMVSPLNPSGRIWEHDELKQIVELCKKYNVYIISDEIHCDVIFGDKKFVSMLDFFTDYKNIIVLTSVNKTFNIAGVQVGWGIIKDKEIYNKVKETLALTHTMEVPNIFAQALMEGCFKEGNDFFVKSMDLYKKNYLWMKEYLINNIEGIKVMELESTFLPYICFKQTKISNEDMKDLLWHKAKVLVQFNEDFVDDDKYSYFRINVATTFEIIQEACYRIATVINNFKKEKLTNEK</sequence>
<dbReference type="GO" id="GO:0030170">
    <property type="term" value="F:pyridoxal phosphate binding"/>
    <property type="evidence" value="ECO:0007669"/>
    <property type="project" value="InterPro"/>
</dbReference>
<keyword evidence="3" id="KW-0663">Pyridoxal phosphate</keyword>
<dbReference type="InterPro" id="IPR015424">
    <property type="entry name" value="PyrdxlP-dep_Trfase"/>
</dbReference>
<dbReference type="AlphaFoldDB" id="W6A6F1"/>
<keyword evidence="4 7" id="KW-0456">Lyase</keyword>
<evidence type="ECO:0000256" key="2">
    <source>
        <dbReference type="ARBA" id="ARBA00012224"/>
    </source>
</evidence>
<dbReference type="GO" id="GO:0047804">
    <property type="term" value="F:cysteine-S-conjugate beta-lyase activity"/>
    <property type="evidence" value="ECO:0007669"/>
    <property type="project" value="UniProtKB-EC"/>
</dbReference>
<dbReference type="InterPro" id="IPR004839">
    <property type="entry name" value="Aminotransferase_I/II_large"/>
</dbReference>
<name>W6A6F1_9MOLU</name>
<accession>W6A6F1</accession>
<dbReference type="PANTHER" id="PTHR43525">
    <property type="entry name" value="PROTEIN MALY"/>
    <property type="match status" value="1"/>
</dbReference>
<evidence type="ECO:0000256" key="4">
    <source>
        <dbReference type="ARBA" id="ARBA00023239"/>
    </source>
</evidence>
<proteinExistence type="inferred from homology"/>
<dbReference type="PATRIC" id="fig|1276246.3.peg.341"/>
<dbReference type="InterPro" id="IPR015421">
    <property type="entry name" value="PyrdxlP-dep_Trfase_major"/>
</dbReference>
<dbReference type="KEGG" id="scq:SCULI_v1c03420"/>
<evidence type="ECO:0000256" key="5">
    <source>
        <dbReference type="ARBA" id="ARBA00037974"/>
    </source>
</evidence>
<reference evidence="7 8" key="1">
    <citation type="journal article" date="2014" name="Genome Biol. Evol.">
        <title>Molecular evolution of the substrate utilization strategies and putative virulence factors in mosquito-associated Spiroplasma species.</title>
        <authorList>
            <person name="Chang T.H."/>
            <person name="Lo W.S."/>
            <person name="Ku C."/>
            <person name="Chen L.L."/>
            <person name="Kuo C.H."/>
        </authorList>
    </citation>
    <scope>NUCLEOTIDE SEQUENCE [LARGE SCALE GENOMIC DNA]</scope>
    <source>
        <strain evidence="7">AES-1</strain>
    </source>
</reference>
<dbReference type="PANTHER" id="PTHR43525:SF1">
    <property type="entry name" value="PROTEIN MALY"/>
    <property type="match status" value="1"/>
</dbReference>
<keyword evidence="8" id="KW-1185">Reference proteome</keyword>
<dbReference type="CDD" id="cd00609">
    <property type="entry name" value="AAT_like"/>
    <property type="match status" value="1"/>
</dbReference>
<protein>
    <recommendedName>
        <fullName evidence="2">cysteine-S-conjugate beta-lyase</fullName>
        <ecNumber evidence="2">4.4.1.13</ecNumber>
    </recommendedName>
</protein>
<gene>
    <name evidence="7" type="primary">patB</name>
    <name evidence="7" type="ORF">SCULI_v1c03420</name>
</gene>
<evidence type="ECO:0000256" key="1">
    <source>
        <dbReference type="ARBA" id="ARBA00001933"/>
    </source>
</evidence>
<dbReference type="eggNOG" id="COG1168">
    <property type="taxonomic scope" value="Bacteria"/>
</dbReference>
<evidence type="ECO:0000259" key="6">
    <source>
        <dbReference type="Pfam" id="PF00155"/>
    </source>
</evidence>
<dbReference type="InterPro" id="IPR051798">
    <property type="entry name" value="Class-II_PLP-Dep_Aminotrans"/>
</dbReference>
<dbReference type="Gene3D" id="3.40.640.10">
    <property type="entry name" value="Type I PLP-dependent aspartate aminotransferase-like (Major domain)"/>
    <property type="match status" value="1"/>
</dbReference>
<dbReference type="STRING" id="1276246.SCULI_v1c03420"/>
<evidence type="ECO:0000256" key="3">
    <source>
        <dbReference type="ARBA" id="ARBA00022898"/>
    </source>
</evidence>
<dbReference type="EMBL" id="CP006681">
    <property type="protein sequence ID" value="AHI52683.1"/>
    <property type="molecule type" value="Genomic_DNA"/>
</dbReference>